<keyword evidence="3" id="KW-0489">Methyltransferase</keyword>
<gene>
    <name evidence="3" type="ORF">ACFSKV_04745</name>
</gene>
<dbReference type="EC" id="2.1.1.-" evidence="3"/>
<dbReference type="InterPro" id="IPR025714">
    <property type="entry name" value="Methyltranfer_dom"/>
</dbReference>
<sequence>MKFTSFVFFLSMFSAACLAQVNQKEINLEEPYTYKTPDRDGTGKVYMGREISQVMNFMGMSWLERATRPQEENTELAIKNLPINKQSVVADIGAGSGYYTFRIAKKVPQGLVYAVEIQNSAIQYLQEKSKELNFTNVLTVQGNEQSPNLPENTIDLAIMVDVYHELLFPQEMLQDIRKSLKPDGKLLLIEYRGEDQNVPIKRLHKMTVEQATKELETNGFRLVQNGQFMNIQHFLVFEKISK</sequence>
<dbReference type="GO" id="GO:0008168">
    <property type="term" value="F:methyltransferase activity"/>
    <property type="evidence" value="ECO:0007669"/>
    <property type="project" value="UniProtKB-KW"/>
</dbReference>
<dbReference type="Proteomes" id="UP001597414">
    <property type="component" value="Unassembled WGS sequence"/>
</dbReference>
<feature type="chain" id="PRO_5047227116" evidence="1">
    <location>
        <begin position="20"/>
        <end position="242"/>
    </location>
</feature>
<organism evidence="3 4">
    <name type="scientific">Shivajiella indica</name>
    <dbReference type="NCBI Taxonomy" id="872115"/>
    <lineage>
        <taxon>Bacteria</taxon>
        <taxon>Pseudomonadati</taxon>
        <taxon>Bacteroidota</taxon>
        <taxon>Cytophagia</taxon>
        <taxon>Cytophagales</taxon>
        <taxon>Cyclobacteriaceae</taxon>
        <taxon>Shivajiella</taxon>
    </lineage>
</organism>
<name>A0ABW5B416_9BACT</name>
<feature type="signal peptide" evidence="1">
    <location>
        <begin position="1"/>
        <end position="19"/>
    </location>
</feature>
<evidence type="ECO:0000259" key="2">
    <source>
        <dbReference type="Pfam" id="PF13847"/>
    </source>
</evidence>
<dbReference type="CDD" id="cd02440">
    <property type="entry name" value="AdoMet_MTases"/>
    <property type="match status" value="1"/>
</dbReference>
<dbReference type="PANTHER" id="PTHR45128">
    <property type="entry name" value="METHYLTRANSFERASE TYPE 11"/>
    <property type="match status" value="1"/>
</dbReference>
<proteinExistence type="predicted"/>
<dbReference type="PANTHER" id="PTHR45128:SF1">
    <property type="entry name" value="S-ADENOSYLMETHIONINE-DEPENDENT METHYLTRANSFERASE RV2258C"/>
    <property type="match status" value="1"/>
</dbReference>
<dbReference type="PROSITE" id="PS51257">
    <property type="entry name" value="PROKAR_LIPOPROTEIN"/>
    <property type="match status" value="1"/>
</dbReference>
<comment type="caution">
    <text evidence="3">The sequence shown here is derived from an EMBL/GenBank/DDBJ whole genome shotgun (WGS) entry which is preliminary data.</text>
</comment>
<dbReference type="InterPro" id="IPR029063">
    <property type="entry name" value="SAM-dependent_MTases_sf"/>
</dbReference>
<accession>A0ABW5B416</accession>
<dbReference type="Gene3D" id="3.40.50.150">
    <property type="entry name" value="Vaccinia Virus protein VP39"/>
    <property type="match status" value="1"/>
</dbReference>
<dbReference type="SUPFAM" id="SSF53335">
    <property type="entry name" value="S-adenosyl-L-methionine-dependent methyltransferases"/>
    <property type="match status" value="1"/>
</dbReference>
<dbReference type="InterPro" id="IPR053173">
    <property type="entry name" value="SAM-binding_MTase"/>
</dbReference>
<dbReference type="EMBL" id="JBHUIV010000010">
    <property type="protein sequence ID" value="MFD2200863.1"/>
    <property type="molecule type" value="Genomic_DNA"/>
</dbReference>
<feature type="domain" description="Methyltransferase" evidence="2">
    <location>
        <begin position="84"/>
        <end position="209"/>
    </location>
</feature>
<keyword evidence="3" id="KW-0808">Transferase</keyword>
<evidence type="ECO:0000313" key="3">
    <source>
        <dbReference type="EMBL" id="MFD2200863.1"/>
    </source>
</evidence>
<dbReference type="GO" id="GO:0032259">
    <property type="term" value="P:methylation"/>
    <property type="evidence" value="ECO:0007669"/>
    <property type="project" value="UniProtKB-KW"/>
</dbReference>
<evidence type="ECO:0000313" key="4">
    <source>
        <dbReference type="Proteomes" id="UP001597414"/>
    </source>
</evidence>
<dbReference type="Pfam" id="PF13847">
    <property type="entry name" value="Methyltransf_31"/>
    <property type="match status" value="1"/>
</dbReference>
<evidence type="ECO:0000256" key="1">
    <source>
        <dbReference type="SAM" id="SignalP"/>
    </source>
</evidence>
<keyword evidence="1" id="KW-0732">Signal</keyword>
<reference evidence="4" key="1">
    <citation type="journal article" date="2019" name="Int. J. Syst. Evol. Microbiol.">
        <title>The Global Catalogue of Microorganisms (GCM) 10K type strain sequencing project: providing services to taxonomists for standard genome sequencing and annotation.</title>
        <authorList>
            <consortium name="The Broad Institute Genomics Platform"/>
            <consortium name="The Broad Institute Genome Sequencing Center for Infectious Disease"/>
            <person name="Wu L."/>
            <person name="Ma J."/>
        </authorList>
    </citation>
    <scope>NUCLEOTIDE SEQUENCE [LARGE SCALE GENOMIC DNA]</scope>
    <source>
        <strain evidence="4">KCTC 19812</strain>
    </source>
</reference>
<dbReference type="RefSeq" id="WP_380800737.1">
    <property type="nucleotide sequence ID" value="NZ_JBHUIV010000010.1"/>
</dbReference>
<keyword evidence="4" id="KW-1185">Reference proteome</keyword>
<protein>
    <submittedName>
        <fullName evidence="3">Class I SAM-dependent methyltransferase</fullName>
        <ecNumber evidence="3">2.1.1.-</ecNumber>
    </submittedName>
</protein>